<feature type="transmembrane region" description="Helical" evidence="4">
    <location>
        <begin position="192"/>
        <end position="210"/>
    </location>
</feature>
<keyword evidence="4" id="KW-0812">Transmembrane</keyword>
<keyword evidence="4" id="KW-1133">Transmembrane helix</keyword>
<evidence type="ECO:0000256" key="2">
    <source>
        <dbReference type="ARBA" id="ARBA00023163"/>
    </source>
</evidence>
<accession>A0ABP8DJ07</accession>
<evidence type="ECO:0000313" key="5">
    <source>
        <dbReference type="EMBL" id="GAA4257251.1"/>
    </source>
</evidence>
<evidence type="ECO:0008006" key="7">
    <source>
        <dbReference type="Google" id="ProtNLM"/>
    </source>
</evidence>
<evidence type="ECO:0000256" key="4">
    <source>
        <dbReference type="SAM" id="Phobius"/>
    </source>
</evidence>
<keyword evidence="4" id="KW-0472">Membrane</keyword>
<feature type="transmembrane region" description="Helical" evidence="4">
    <location>
        <begin position="124"/>
        <end position="143"/>
    </location>
</feature>
<keyword evidence="6" id="KW-1185">Reference proteome</keyword>
<proteinExistence type="predicted"/>
<dbReference type="EMBL" id="BAABAT010000027">
    <property type="protein sequence ID" value="GAA4257251.1"/>
    <property type="molecule type" value="Genomic_DNA"/>
</dbReference>
<dbReference type="Gene3D" id="1.10.10.1320">
    <property type="entry name" value="Anti-sigma factor, zinc-finger domain"/>
    <property type="match status" value="1"/>
</dbReference>
<reference evidence="6" key="1">
    <citation type="journal article" date="2019" name="Int. J. Syst. Evol. Microbiol.">
        <title>The Global Catalogue of Microorganisms (GCM) 10K type strain sequencing project: providing services to taxonomists for standard genome sequencing and annotation.</title>
        <authorList>
            <consortium name="The Broad Institute Genomics Platform"/>
            <consortium name="The Broad Institute Genome Sequencing Center for Infectious Disease"/>
            <person name="Wu L."/>
            <person name="Ma J."/>
        </authorList>
    </citation>
    <scope>NUCLEOTIDE SEQUENCE [LARGE SCALE GENOMIC DNA]</scope>
    <source>
        <strain evidence="6">JCM 17441</strain>
    </source>
</reference>
<protein>
    <recommendedName>
        <fullName evidence="7">Integral membrane protein</fullName>
    </recommendedName>
</protein>
<keyword evidence="2" id="KW-0804">Transcription</keyword>
<dbReference type="RefSeq" id="WP_345134255.1">
    <property type="nucleotide sequence ID" value="NZ_BAABAT010000027.1"/>
</dbReference>
<feature type="transmembrane region" description="Helical" evidence="4">
    <location>
        <begin position="241"/>
        <end position="260"/>
    </location>
</feature>
<feature type="region of interest" description="Disordered" evidence="3">
    <location>
        <begin position="271"/>
        <end position="293"/>
    </location>
</feature>
<feature type="transmembrane region" description="Helical" evidence="4">
    <location>
        <begin position="164"/>
        <end position="186"/>
    </location>
</feature>
<evidence type="ECO:0000313" key="6">
    <source>
        <dbReference type="Proteomes" id="UP001500620"/>
    </source>
</evidence>
<gene>
    <name evidence="5" type="ORF">GCM10022255_073320</name>
</gene>
<organism evidence="5 6">
    <name type="scientific">Dactylosporangium darangshiense</name>
    <dbReference type="NCBI Taxonomy" id="579108"/>
    <lineage>
        <taxon>Bacteria</taxon>
        <taxon>Bacillati</taxon>
        <taxon>Actinomycetota</taxon>
        <taxon>Actinomycetes</taxon>
        <taxon>Micromonosporales</taxon>
        <taxon>Micromonosporaceae</taxon>
        <taxon>Dactylosporangium</taxon>
    </lineage>
</organism>
<keyword evidence="1" id="KW-0805">Transcription regulation</keyword>
<feature type="transmembrane region" description="Helical" evidence="4">
    <location>
        <begin position="101"/>
        <end position="118"/>
    </location>
</feature>
<dbReference type="InterPro" id="IPR041916">
    <property type="entry name" value="Anti_sigma_zinc_sf"/>
</dbReference>
<evidence type="ECO:0000256" key="3">
    <source>
        <dbReference type="SAM" id="MobiDB-lite"/>
    </source>
</evidence>
<comment type="caution">
    <text evidence="5">The sequence shown here is derived from an EMBL/GenBank/DDBJ whole genome shotgun (WGS) entry which is preliminary data.</text>
</comment>
<feature type="transmembrane region" description="Helical" evidence="4">
    <location>
        <begin position="217"/>
        <end position="235"/>
    </location>
</feature>
<evidence type="ECO:0000256" key="1">
    <source>
        <dbReference type="ARBA" id="ARBA00023015"/>
    </source>
</evidence>
<dbReference type="Proteomes" id="UP001500620">
    <property type="component" value="Unassembled WGS sequence"/>
</dbReference>
<name>A0ABP8DJ07_9ACTN</name>
<sequence>MSTAPGAWHAPDDDLRRYAAGRCAPPLLWSVESHLAACAACRDRLTAVAVASEPALLDDGWAGLDAALDAPVPGPVERLLAWAGAPGHIARLLAATPALRLSWLAAVALTLALTAALASAVAPVVFLAAAPLVPLLGVAVSFGPGLDPTHEVALVAPIGALRLLLLRVVAVVAVNAALCALAGLAVPGPGPAAAGWFLPSLALTVLALVLSNRLGIVPATAVVAAGWAALLAAAAGAPFTAAGQATSAAAAAAAVAVLAWRARAFDPARALPRTARQHTRAPSNETHPDRSAR</sequence>